<name>A0A9W9GE44_9EURO</name>
<feature type="region of interest" description="Disordered" evidence="1">
    <location>
        <begin position="1"/>
        <end position="46"/>
    </location>
</feature>
<gene>
    <name evidence="2" type="ORF">N7456_000953</name>
</gene>
<comment type="caution">
    <text evidence="2">The sequence shown here is derived from an EMBL/GenBank/DDBJ whole genome shotgun (WGS) entry which is preliminary data.</text>
</comment>
<dbReference type="Proteomes" id="UP001149165">
    <property type="component" value="Unassembled WGS sequence"/>
</dbReference>
<feature type="compositionally biased region" description="Polar residues" evidence="1">
    <location>
        <begin position="11"/>
        <end position="22"/>
    </location>
</feature>
<sequence>MESEEDDTRDFSLSYSQTTNPGPSSPASSHSNHNDADQSYESSESEFSNRLLSRPLQMHSYTTRVALSALIDHQIIVVEYGSQAQYRYGYEEVLILVEWAVPDDQLQRASQVLIEAEFPRVDHGERQERLGCWGLQSLPHDLDGSTRGRIHLLPLSLTGLTLEETVEVPSTFAPKLYLRTPKPPRYFLSLLKSLLKLRIGDRSRNRVIKDLKCFISHYILFAPPADTPGEVLDEIMAKETDEEYAIRSDGSIRDVLA</sequence>
<reference evidence="2" key="2">
    <citation type="journal article" date="2023" name="IMA Fungus">
        <title>Comparative genomic study of the Penicillium genus elucidates a diverse pangenome and 15 lateral gene transfer events.</title>
        <authorList>
            <person name="Petersen C."/>
            <person name="Sorensen T."/>
            <person name="Nielsen M.R."/>
            <person name="Sondergaard T.E."/>
            <person name="Sorensen J.L."/>
            <person name="Fitzpatrick D.A."/>
            <person name="Frisvad J.C."/>
            <person name="Nielsen K.L."/>
        </authorList>
    </citation>
    <scope>NUCLEOTIDE SEQUENCE</scope>
    <source>
        <strain evidence="2">IBT 30069</strain>
    </source>
</reference>
<reference evidence="2" key="1">
    <citation type="submission" date="2022-11" db="EMBL/GenBank/DDBJ databases">
        <authorList>
            <person name="Petersen C."/>
        </authorList>
    </citation>
    <scope>NUCLEOTIDE SEQUENCE</scope>
    <source>
        <strain evidence="2">IBT 30069</strain>
    </source>
</reference>
<evidence type="ECO:0000313" key="2">
    <source>
        <dbReference type="EMBL" id="KAJ5116605.1"/>
    </source>
</evidence>
<feature type="compositionally biased region" description="Polar residues" evidence="1">
    <location>
        <begin position="37"/>
        <end position="46"/>
    </location>
</feature>
<protein>
    <submittedName>
        <fullName evidence="2">Uncharacterized protein</fullName>
    </submittedName>
</protein>
<dbReference type="OrthoDB" id="4202165at2759"/>
<proteinExistence type="predicted"/>
<keyword evidence="3" id="KW-1185">Reference proteome</keyword>
<organism evidence="2 3">
    <name type="scientific">Penicillium angulare</name>
    <dbReference type="NCBI Taxonomy" id="116970"/>
    <lineage>
        <taxon>Eukaryota</taxon>
        <taxon>Fungi</taxon>
        <taxon>Dikarya</taxon>
        <taxon>Ascomycota</taxon>
        <taxon>Pezizomycotina</taxon>
        <taxon>Eurotiomycetes</taxon>
        <taxon>Eurotiomycetidae</taxon>
        <taxon>Eurotiales</taxon>
        <taxon>Aspergillaceae</taxon>
        <taxon>Penicillium</taxon>
    </lineage>
</organism>
<dbReference type="EMBL" id="JAPQKH010000001">
    <property type="protein sequence ID" value="KAJ5116605.1"/>
    <property type="molecule type" value="Genomic_DNA"/>
</dbReference>
<dbReference type="AlphaFoldDB" id="A0A9W9GE44"/>
<accession>A0A9W9GE44</accession>
<evidence type="ECO:0000313" key="3">
    <source>
        <dbReference type="Proteomes" id="UP001149165"/>
    </source>
</evidence>
<evidence type="ECO:0000256" key="1">
    <source>
        <dbReference type="SAM" id="MobiDB-lite"/>
    </source>
</evidence>